<protein>
    <submittedName>
        <fullName evidence="1">Uncharacterized protein</fullName>
    </submittedName>
</protein>
<organism evidence="1 2">
    <name type="scientific">Avena sativa</name>
    <name type="common">Oat</name>
    <dbReference type="NCBI Taxonomy" id="4498"/>
    <lineage>
        <taxon>Eukaryota</taxon>
        <taxon>Viridiplantae</taxon>
        <taxon>Streptophyta</taxon>
        <taxon>Embryophyta</taxon>
        <taxon>Tracheophyta</taxon>
        <taxon>Spermatophyta</taxon>
        <taxon>Magnoliopsida</taxon>
        <taxon>Liliopsida</taxon>
        <taxon>Poales</taxon>
        <taxon>Poaceae</taxon>
        <taxon>BOP clade</taxon>
        <taxon>Pooideae</taxon>
        <taxon>Poodae</taxon>
        <taxon>Poeae</taxon>
        <taxon>Poeae Chloroplast Group 1 (Aveneae type)</taxon>
        <taxon>Aveninae</taxon>
        <taxon>Avena</taxon>
    </lineage>
</organism>
<sequence>MASSPVLLGAAGAAVLTGTPAGNAVPRPCFLAARPRALSGGRLCLQTPPRATPEYNKAADATEDAIEGAKGVAAELKKGVAEAAAAVSGDTEKAVEATEEKTSEAAAEAKDLGKQVKQATEEAWDSATDAAKGVTDKIAAEAKAAAKE</sequence>
<reference evidence="1" key="1">
    <citation type="submission" date="2021-05" db="EMBL/GenBank/DDBJ databases">
        <authorList>
            <person name="Scholz U."/>
            <person name="Mascher M."/>
            <person name="Fiebig A."/>
        </authorList>
    </citation>
    <scope>NUCLEOTIDE SEQUENCE [LARGE SCALE GENOMIC DNA]</scope>
</reference>
<evidence type="ECO:0000313" key="2">
    <source>
        <dbReference type="Proteomes" id="UP001732700"/>
    </source>
</evidence>
<dbReference type="Proteomes" id="UP001732700">
    <property type="component" value="Chromosome 2C"/>
</dbReference>
<evidence type="ECO:0000313" key="1">
    <source>
        <dbReference type="EnsemblPlants" id="AVESA.00010b.r2.2CG0317460.1.CDS"/>
    </source>
</evidence>
<dbReference type="EnsemblPlants" id="AVESA.00010b.r2.2CG0317460.1">
    <property type="protein sequence ID" value="AVESA.00010b.r2.2CG0317460.1.CDS"/>
    <property type="gene ID" value="AVESA.00010b.r2.2CG0317460"/>
</dbReference>
<accession>A0ACD5UTJ6</accession>
<name>A0ACD5UTJ6_AVESA</name>
<proteinExistence type="predicted"/>
<keyword evidence="2" id="KW-1185">Reference proteome</keyword>
<reference evidence="1" key="2">
    <citation type="submission" date="2025-09" db="UniProtKB">
        <authorList>
            <consortium name="EnsemblPlants"/>
        </authorList>
    </citation>
    <scope>IDENTIFICATION</scope>
</reference>